<sequence>MDYLFRIFLIVNLAGLEFCTCSKLRIGIVGGGIGGTSACYFLRELLKDTVDIDVYEPYEIGGRLATTQVAGLQYETGGSIIHEDNRYVRQLMQAFNLSKTHRQPDNVPNRFGLFDGAEAELLNGERNVGSDE</sequence>
<dbReference type="Pfam" id="PF13450">
    <property type="entry name" value="NAD_binding_8"/>
    <property type="match status" value="1"/>
</dbReference>
<name>A0A8D8M8A7_9HEMI</name>
<dbReference type="PANTHER" id="PTHR15944:SF0">
    <property type="entry name" value="PRENYLCYSTEINE LYASE DOMAIN-CONTAINING PROTEIN"/>
    <property type="match status" value="1"/>
</dbReference>
<proteinExistence type="predicted"/>
<dbReference type="Gene3D" id="3.50.50.60">
    <property type="entry name" value="FAD/NAD(P)-binding domain"/>
    <property type="match status" value="1"/>
</dbReference>
<dbReference type="SUPFAM" id="SSF51905">
    <property type="entry name" value="FAD/NAD(P)-binding domain"/>
    <property type="match status" value="1"/>
</dbReference>
<dbReference type="EMBL" id="HBUF01053269">
    <property type="protein sequence ID" value="CAG6622753.1"/>
    <property type="molecule type" value="Transcribed_RNA"/>
</dbReference>
<reference evidence="2" key="1">
    <citation type="submission" date="2021-05" db="EMBL/GenBank/DDBJ databases">
        <authorList>
            <person name="Alioto T."/>
            <person name="Alioto T."/>
            <person name="Gomez Garrido J."/>
        </authorList>
    </citation>
    <scope>NUCLEOTIDE SEQUENCE</scope>
</reference>
<dbReference type="InterPro" id="IPR017046">
    <property type="entry name" value="Prenylcysteine_Oxase1"/>
</dbReference>
<organism evidence="2">
    <name type="scientific">Cacopsylla melanoneura</name>
    <dbReference type="NCBI Taxonomy" id="428564"/>
    <lineage>
        <taxon>Eukaryota</taxon>
        <taxon>Metazoa</taxon>
        <taxon>Ecdysozoa</taxon>
        <taxon>Arthropoda</taxon>
        <taxon>Hexapoda</taxon>
        <taxon>Insecta</taxon>
        <taxon>Pterygota</taxon>
        <taxon>Neoptera</taxon>
        <taxon>Paraneoptera</taxon>
        <taxon>Hemiptera</taxon>
        <taxon>Sternorrhyncha</taxon>
        <taxon>Psylloidea</taxon>
        <taxon>Psyllidae</taxon>
        <taxon>Psyllinae</taxon>
        <taxon>Cacopsylla</taxon>
    </lineage>
</organism>
<dbReference type="Gene3D" id="3.90.660.20">
    <property type="entry name" value="Protoporphyrinogen oxidase, mitochondrial, domain 2"/>
    <property type="match status" value="1"/>
</dbReference>
<dbReference type="GO" id="GO:0030327">
    <property type="term" value="P:prenylated protein catabolic process"/>
    <property type="evidence" value="ECO:0007669"/>
    <property type="project" value="TreeGrafter"/>
</dbReference>
<evidence type="ECO:0000256" key="1">
    <source>
        <dbReference type="SAM" id="SignalP"/>
    </source>
</evidence>
<accession>A0A8D8M8A7</accession>
<dbReference type="GO" id="GO:0001735">
    <property type="term" value="F:prenylcysteine oxidase activity"/>
    <property type="evidence" value="ECO:0007669"/>
    <property type="project" value="InterPro"/>
</dbReference>
<feature type="chain" id="PRO_5034076197" evidence="1">
    <location>
        <begin position="22"/>
        <end position="132"/>
    </location>
</feature>
<feature type="signal peptide" evidence="1">
    <location>
        <begin position="1"/>
        <end position="21"/>
    </location>
</feature>
<dbReference type="PANTHER" id="PTHR15944">
    <property type="entry name" value="FARNESYLCYSTEINE LYASE"/>
    <property type="match status" value="1"/>
</dbReference>
<keyword evidence="1" id="KW-0732">Signal</keyword>
<dbReference type="AlphaFoldDB" id="A0A8D8M8A7"/>
<dbReference type="InterPro" id="IPR036188">
    <property type="entry name" value="FAD/NAD-bd_sf"/>
</dbReference>
<evidence type="ECO:0000313" key="2">
    <source>
        <dbReference type="EMBL" id="CAG6622753.1"/>
    </source>
</evidence>
<protein>
    <submittedName>
        <fullName evidence="2">Prenylcysteine oxidase</fullName>
    </submittedName>
</protein>